<dbReference type="EMBL" id="CM026430">
    <property type="protein sequence ID" value="KAG0562384.1"/>
    <property type="molecule type" value="Genomic_DNA"/>
</dbReference>
<name>A0A8T0GW76_CERPU</name>
<feature type="region of interest" description="Disordered" evidence="1">
    <location>
        <begin position="113"/>
        <end position="296"/>
    </location>
</feature>
<gene>
    <name evidence="2" type="ORF">KC19_9G141900</name>
</gene>
<evidence type="ECO:0000313" key="3">
    <source>
        <dbReference type="Proteomes" id="UP000822688"/>
    </source>
</evidence>
<feature type="compositionally biased region" description="Gly residues" evidence="1">
    <location>
        <begin position="187"/>
        <end position="196"/>
    </location>
</feature>
<organism evidence="2 3">
    <name type="scientific">Ceratodon purpureus</name>
    <name type="common">Fire moss</name>
    <name type="synonym">Dicranum purpureum</name>
    <dbReference type="NCBI Taxonomy" id="3225"/>
    <lineage>
        <taxon>Eukaryota</taxon>
        <taxon>Viridiplantae</taxon>
        <taxon>Streptophyta</taxon>
        <taxon>Embryophyta</taxon>
        <taxon>Bryophyta</taxon>
        <taxon>Bryophytina</taxon>
        <taxon>Bryopsida</taxon>
        <taxon>Dicranidae</taxon>
        <taxon>Pseudoditrichales</taxon>
        <taxon>Ditrichaceae</taxon>
        <taxon>Ceratodon</taxon>
    </lineage>
</organism>
<feature type="compositionally biased region" description="Basic and acidic residues" evidence="1">
    <location>
        <begin position="62"/>
        <end position="81"/>
    </location>
</feature>
<reference evidence="2" key="1">
    <citation type="submission" date="2020-06" db="EMBL/GenBank/DDBJ databases">
        <title>WGS assembly of Ceratodon purpureus strain R40.</title>
        <authorList>
            <person name="Carey S.B."/>
            <person name="Jenkins J."/>
            <person name="Shu S."/>
            <person name="Lovell J.T."/>
            <person name="Sreedasyam A."/>
            <person name="Maumus F."/>
            <person name="Tiley G.P."/>
            <person name="Fernandez-Pozo N."/>
            <person name="Barry K."/>
            <person name="Chen C."/>
            <person name="Wang M."/>
            <person name="Lipzen A."/>
            <person name="Daum C."/>
            <person name="Saski C.A."/>
            <person name="Payton A.C."/>
            <person name="Mcbreen J.C."/>
            <person name="Conrad R.E."/>
            <person name="Kollar L.M."/>
            <person name="Olsson S."/>
            <person name="Huttunen S."/>
            <person name="Landis J.B."/>
            <person name="Wickett N.J."/>
            <person name="Johnson M.G."/>
            <person name="Rensing S.A."/>
            <person name="Grimwood J."/>
            <person name="Schmutz J."/>
            <person name="Mcdaniel S.F."/>
        </authorList>
    </citation>
    <scope>NUCLEOTIDE SEQUENCE</scope>
    <source>
        <strain evidence="2">R40</strain>
    </source>
</reference>
<feature type="region of interest" description="Disordered" evidence="1">
    <location>
        <begin position="62"/>
        <end position="90"/>
    </location>
</feature>
<dbReference type="AlphaFoldDB" id="A0A8T0GW76"/>
<proteinExistence type="predicted"/>
<sequence>MSGREVDAEGGGMRRGEDCVEVGVQASGVDRVAPCDGAGVRSPYPAVVDPFKRRVALREYVKQLRGDNKENERGKDSEVSEKSPVSGGVVKKTLGLCRRHVGGVAAVAVSREGMLRDKRKFNAPRQTPEKRQRPDQVDVSPGTELSRMESRMVVEEGGEEMSGGMRQPVFSFASREHVQLELSPGQVSGGDGGDGVAGARWSPYGGRDSFLSPAPSPAPSPSRQAQLPESYTLPFKWQAPEPKTPTIRKPLAPVNIPVNRQTVDLHPSPMDQPRPNFSGSLERNSSGSGGSLFQTASGKPFQASAAAKARAALLFESDAELADFFAMEL</sequence>
<protein>
    <submittedName>
        <fullName evidence="2">Uncharacterized protein</fullName>
    </submittedName>
</protein>
<dbReference type="Proteomes" id="UP000822688">
    <property type="component" value="Chromosome 9"/>
</dbReference>
<evidence type="ECO:0000313" key="2">
    <source>
        <dbReference type="EMBL" id="KAG0562384.1"/>
    </source>
</evidence>
<feature type="compositionally biased region" description="Polar residues" evidence="1">
    <location>
        <begin position="275"/>
        <end position="296"/>
    </location>
</feature>
<feature type="compositionally biased region" description="Basic and acidic residues" evidence="1">
    <location>
        <begin position="127"/>
        <end position="136"/>
    </location>
</feature>
<accession>A0A8T0GW76</accession>
<comment type="caution">
    <text evidence="2">The sequence shown here is derived from an EMBL/GenBank/DDBJ whole genome shotgun (WGS) entry which is preliminary data.</text>
</comment>
<keyword evidence="3" id="KW-1185">Reference proteome</keyword>
<evidence type="ECO:0000256" key="1">
    <source>
        <dbReference type="SAM" id="MobiDB-lite"/>
    </source>
</evidence>